<dbReference type="SUPFAM" id="SSF51182">
    <property type="entry name" value="RmlC-like cupins"/>
    <property type="match status" value="1"/>
</dbReference>
<dbReference type="Gene3D" id="2.60.120.10">
    <property type="entry name" value="Jelly Rolls"/>
    <property type="match status" value="1"/>
</dbReference>
<keyword evidence="3" id="KW-1185">Reference proteome</keyword>
<gene>
    <name evidence="2" type="ORF">BG011_002228</name>
</gene>
<dbReference type="Pfam" id="PF06172">
    <property type="entry name" value="Cupin_5"/>
    <property type="match status" value="1"/>
</dbReference>
<feature type="domain" description="DUF985" evidence="1">
    <location>
        <begin position="35"/>
        <end position="78"/>
    </location>
</feature>
<dbReference type="OrthoDB" id="6614653at2759"/>
<accession>A0A9P6PKP2</accession>
<dbReference type="Proteomes" id="UP000726737">
    <property type="component" value="Unassembled WGS sequence"/>
</dbReference>
<evidence type="ECO:0000313" key="2">
    <source>
        <dbReference type="EMBL" id="KAG0246966.1"/>
    </source>
</evidence>
<dbReference type="InterPro" id="IPR011051">
    <property type="entry name" value="RmlC_Cupin_sf"/>
</dbReference>
<name>A0A9P6PKP2_9FUNG</name>
<dbReference type="EMBL" id="JAAAJA010001688">
    <property type="protein sequence ID" value="KAG0246966.1"/>
    <property type="molecule type" value="Genomic_DNA"/>
</dbReference>
<evidence type="ECO:0000259" key="1">
    <source>
        <dbReference type="Pfam" id="PF06172"/>
    </source>
</evidence>
<protein>
    <recommendedName>
        <fullName evidence="1">DUF985 domain-containing protein</fullName>
    </recommendedName>
</protein>
<comment type="caution">
    <text evidence="2">The sequence shown here is derived from an EMBL/GenBank/DDBJ whole genome shotgun (WGS) entry which is preliminary data.</text>
</comment>
<evidence type="ECO:0000313" key="3">
    <source>
        <dbReference type="Proteomes" id="UP000726737"/>
    </source>
</evidence>
<reference evidence="2" key="1">
    <citation type="journal article" date="2020" name="Fungal Divers.">
        <title>Resolving the Mortierellaceae phylogeny through synthesis of multi-gene phylogenetics and phylogenomics.</title>
        <authorList>
            <person name="Vandepol N."/>
            <person name="Liber J."/>
            <person name="Desiro A."/>
            <person name="Na H."/>
            <person name="Kennedy M."/>
            <person name="Barry K."/>
            <person name="Grigoriev I.V."/>
            <person name="Miller A.N."/>
            <person name="O'Donnell K."/>
            <person name="Stajich J.E."/>
            <person name="Bonito G."/>
        </authorList>
    </citation>
    <scope>NUCLEOTIDE SEQUENCE</scope>
    <source>
        <strain evidence="2">KOD948</strain>
    </source>
</reference>
<dbReference type="InterPro" id="IPR014710">
    <property type="entry name" value="RmlC-like_jellyroll"/>
</dbReference>
<dbReference type="InterPro" id="IPR009327">
    <property type="entry name" value="Cupin_DUF985"/>
</dbReference>
<proteinExistence type="predicted"/>
<dbReference type="AlphaFoldDB" id="A0A9P6PKP2"/>
<sequence length="119" mass="12726">MSGTSNKPHTIDHNISLHHENLIETHSARIPPPLAASLNLTPHPEGGWFRETWVAPQKFHPQGYPALRAAASAIYLFSRLGKCRCGTNYVPTNFGSGSAAVLCSCSSATAMSDLVSAQP</sequence>
<organism evidence="2 3">
    <name type="scientific">Mortierella polycephala</name>
    <dbReference type="NCBI Taxonomy" id="41804"/>
    <lineage>
        <taxon>Eukaryota</taxon>
        <taxon>Fungi</taxon>
        <taxon>Fungi incertae sedis</taxon>
        <taxon>Mucoromycota</taxon>
        <taxon>Mortierellomycotina</taxon>
        <taxon>Mortierellomycetes</taxon>
        <taxon>Mortierellales</taxon>
        <taxon>Mortierellaceae</taxon>
        <taxon>Mortierella</taxon>
    </lineage>
</organism>